<feature type="compositionally biased region" description="Polar residues" evidence="7">
    <location>
        <begin position="47"/>
        <end position="56"/>
    </location>
</feature>
<evidence type="ECO:0000256" key="8">
    <source>
        <dbReference type="SAM" id="Phobius"/>
    </source>
</evidence>
<keyword evidence="3" id="KW-0443">Lipid metabolism</keyword>
<dbReference type="SMART" id="SM00155">
    <property type="entry name" value="PLDc"/>
    <property type="match status" value="1"/>
</dbReference>
<gene>
    <name evidence="10" type="ORF">Fcan01_06181</name>
</gene>
<comment type="similarity">
    <text evidence="4">Belongs to the phospholipase D family. MitoPLD/Zucchini subfamily.</text>
</comment>
<evidence type="ECO:0000256" key="7">
    <source>
        <dbReference type="SAM" id="MobiDB-lite"/>
    </source>
</evidence>
<dbReference type="STRING" id="158441.A0A226EU09"/>
<protein>
    <recommendedName>
        <fullName evidence="5">Mitochondrial cardiolipin hydrolase</fullName>
    </recommendedName>
    <alternativeName>
        <fullName evidence="6">Mitochondrial phospholipase</fullName>
    </alternativeName>
</protein>
<evidence type="ECO:0000313" key="10">
    <source>
        <dbReference type="EMBL" id="OXA60106.1"/>
    </source>
</evidence>
<sequence>MSFERPWLTFFVSGTTVMVASNVIYFVYRKLFAKKTTRNRWFFAQSNHTSNSTSKSGAEISESRKRGRAECRKRTEGDVAGEDEEAEAAERQLELRKPSDLWNTVIFFPDPSSKDGPRTSRDALLSYLRAAQTSIQICMYLTSSPQFVNIIREKYNQGLMVQVVTDYDTYTAHNNFGPKSWKRCGIEVRMKCTGFLMHHKFVIIDEEAILTGSLNWTKQGMSWNQENVLVSTHKNIVAKYMDEFYLLWRMLGDDAR</sequence>
<name>A0A226EU09_FOLCA</name>
<evidence type="ECO:0000313" key="11">
    <source>
        <dbReference type="Proteomes" id="UP000198287"/>
    </source>
</evidence>
<feature type="compositionally biased region" description="Basic and acidic residues" evidence="7">
    <location>
        <begin position="61"/>
        <end position="77"/>
    </location>
</feature>
<dbReference type="PANTHER" id="PTHR43856:SF1">
    <property type="entry name" value="MITOCHONDRIAL CARDIOLIPIN HYDROLASE"/>
    <property type="match status" value="1"/>
</dbReference>
<comment type="caution">
    <text evidence="10">The sequence shown here is derived from an EMBL/GenBank/DDBJ whole genome shotgun (WGS) entry which is preliminary data.</text>
</comment>
<feature type="region of interest" description="Disordered" evidence="7">
    <location>
        <begin position="47"/>
        <end position="86"/>
    </location>
</feature>
<dbReference type="EMBL" id="LNIX01000002">
    <property type="protein sequence ID" value="OXA60106.1"/>
    <property type="molecule type" value="Genomic_DNA"/>
</dbReference>
<dbReference type="Gene3D" id="3.30.870.10">
    <property type="entry name" value="Endonuclease Chain A"/>
    <property type="match status" value="1"/>
</dbReference>
<dbReference type="PROSITE" id="PS50035">
    <property type="entry name" value="PLD"/>
    <property type="match status" value="1"/>
</dbReference>
<dbReference type="GO" id="GO:0016891">
    <property type="term" value="F:RNA endonuclease activity producing 5'-phosphomonoesters, hydrolytic mechanism"/>
    <property type="evidence" value="ECO:0007669"/>
    <property type="project" value="TreeGrafter"/>
</dbReference>
<evidence type="ECO:0000256" key="6">
    <source>
        <dbReference type="ARBA" id="ARBA00043167"/>
    </source>
</evidence>
<dbReference type="InterPro" id="IPR025202">
    <property type="entry name" value="PLD-like_dom"/>
</dbReference>
<organism evidence="10 11">
    <name type="scientific">Folsomia candida</name>
    <name type="common">Springtail</name>
    <dbReference type="NCBI Taxonomy" id="158441"/>
    <lineage>
        <taxon>Eukaryota</taxon>
        <taxon>Metazoa</taxon>
        <taxon>Ecdysozoa</taxon>
        <taxon>Arthropoda</taxon>
        <taxon>Hexapoda</taxon>
        <taxon>Collembola</taxon>
        <taxon>Entomobryomorpha</taxon>
        <taxon>Isotomoidea</taxon>
        <taxon>Isotomidae</taxon>
        <taxon>Proisotominae</taxon>
        <taxon>Folsomia</taxon>
    </lineage>
</organism>
<evidence type="ECO:0000256" key="5">
    <source>
        <dbReference type="ARBA" id="ARBA00040549"/>
    </source>
</evidence>
<dbReference type="GO" id="GO:0034587">
    <property type="term" value="P:piRNA processing"/>
    <property type="evidence" value="ECO:0007669"/>
    <property type="project" value="TreeGrafter"/>
</dbReference>
<keyword evidence="2" id="KW-0442">Lipid degradation</keyword>
<evidence type="ECO:0000259" key="9">
    <source>
        <dbReference type="PROSITE" id="PS50035"/>
    </source>
</evidence>
<dbReference type="PANTHER" id="PTHR43856">
    <property type="entry name" value="CARDIOLIPIN HYDROLASE"/>
    <property type="match status" value="1"/>
</dbReference>
<dbReference type="OrthoDB" id="5205528at2759"/>
<keyword evidence="8" id="KW-0472">Membrane</keyword>
<dbReference type="SUPFAM" id="SSF56024">
    <property type="entry name" value="Phospholipase D/nuclease"/>
    <property type="match status" value="1"/>
</dbReference>
<evidence type="ECO:0000256" key="4">
    <source>
        <dbReference type="ARBA" id="ARBA00038012"/>
    </source>
</evidence>
<dbReference type="Pfam" id="PF13091">
    <property type="entry name" value="PLDc_2"/>
    <property type="match status" value="1"/>
</dbReference>
<evidence type="ECO:0000256" key="3">
    <source>
        <dbReference type="ARBA" id="ARBA00023098"/>
    </source>
</evidence>
<feature type="domain" description="PLD phosphodiesterase" evidence="9">
    <location>
        <begin position="193"/>
        <end position="220"/>
    </location>
</feature>
<keyword evidence="11" id="KW-1185">Reference proteome</keyword>
<keyword evidence="8" id="KW-0812">Transmembrane</keyword>
<evidence type="ECO:0000256" key="2">
    <source>
        <dbReference type="ARBA" id="ARBA00022963"/>
    </source>
</evidence>
<dbReference type="Proteomes" id="UP000198287">
    <property type="component" value="Unassembled WGS sequence"/>
</dbReference>
<accession>A0A226EU09</accession>
<dbReference type="AlphaFoldDB" id="A0A226EU09"/>
<proteinExistence type="inferred from homology"/>
<keyword evidence="8" id="KW-1133">Transmembrane helix</keyword>
<feature type="transmembrane region" description="Helical" evidence="8">
    <location>
        <begin position="6"/>
        <end position="28"/>
    </location>
</feature>
<evidence type="ECO:0000256" key="1">
    <source>
        <dbReference type="ARBA" id="ARBA00022801"/>
    </source>
</evidence>
<dbReference type="InterPro" id="IPR051406">
    <property type="entry name" value="PLD_domain"/>
</dbReference>
<dbReference type="InterPro" id="IPR001736">
    <property type="entry name" value="PLipase_D/transphosphatidylase"/>
</dbReference>
<dbReference type="GO" id="GO:0005739">
    <property type="term" value="C:mitochondrion"/>
    <property type="evidence" value="ECO:0007669"/>
    <property type="project" value="TreeGrafter"/>
</dbReference>
<reference evidence="10 11" key="1">
    <citation type="submission" date="2015-12" db="EMBL/GenBank/DDBJ databases">
        <title>The genome of Folsomia candida.</title>
        <authorList>
            <person name="Faddeeva A."/>
            <person name="Derks M.F."/>
            <person name="Anvar Y."/>
            <person name="Smit S."/>
            <person name="Van Straalen N."/>
            <person name="Roelofs D."/>
        </authorList>
    </citation>
    <scope>NUCLEOTIDE SEQUENCE [LARGE SCALE GENOMIC DNA]</scope>
    <source>
        <strain evidence="10 11">VU population</strain>
        <tissue evidence="10">Whole body</tissue>
    </source>
</reference>
<dbReference type="GO" id="GO:0016042">
    <property type="term" value="P:lipid catabolic process"/>
    <property type="evidence" value="ECO:0007669"/>
    <property type="project" value="UniProtKB-KW"/>
</dbReference>
<keyword evidence="1 10" id="KW-0378">Hydrolase</keyword>